<evidence type="ECO:0000313" key="9">
    <source>
        <dbReference type="EMBL" id="TFY64661.1"/>
    </source>
</evidence>
<dbReference type="Proteomes" id="UP000298327">
    <property type="component" value="Unassembled WGS sequence"/>
</dbReference>
<dbReference type="CDD" id="cd07000">
    <property type="entry name" value="cupin_HGO_N"/>
    <property type="match status" value="1"/>
</dbReference>
<dbReference type="Gene3D" id="2.60.120.10">
    <property type="entry name" value="Jelly Rolls"/>
    <property type="match status" value="2"/>
</dbReference>
<name>A0A4Y9YSZ3_9AGAM</name>
<evidence type="ECO:0000259" key="8">
    <source>
        <dbReference type="Pfam" id="PF20510"/>
    </source>
</evidence>
<dbReference type="EMBL" id="SEOQ01000365">
    <property type="protein sequence ID" value="TFY64661.1"/>
    <property type="molecule type" value="Genomic_DNA"/>
</dbReference>
<dbReference type="Pfam" id="PF20510">
    <property type="entry name" value="HgmA_N"/>
    <property type="match status" value="1"/>
</dbReference>
<feature type="domain" description="Homogentisate 1,2-dioxygenase C-terminal" evidence="7">
    <location>
        <begin position="353"/>
        <end position="404"/>
    </location>
</feature>
<comment type="pathway">
    <text evidence="2">Amino-acid degradation; L-phenylalanine degradation; acetoacetate and fumarate from L-phenylalanine: step 4/6.</text>
</comment>
<feature type="binding site" evidence="6">
    <location>
        <position position="470"/>
    </location>
    <ligand>
        <name>Fe cation</name>
        <dbReference type="ChEBI" id="CHEBI:24875"/>
    </ligand>
</feature>
<feature type="binding site" evidence="6">
    <location>
        <position position="434"/>
    </location>
    <ligand>
        <name>Fe cation</name>
        <dbReference type="ChEBI" id="CHEBI:24875"/>
    </ligand>
</feature>
<gene>
    <name evidence="9" type="ORF">EVG20_g5872</name>
</gene>
<evidence type="ECO:0000256" key="5">
    <source>
        <dbReference type="PIRSR" id="PIRSR605708-1"/>
    </source>
</evidence>
<feature type="domain" description="Homogentisate 1,2-dioxygenase N-terminal" evidence="8">
    <location>
        <begin position="50"/>
        <end position="321"/>
    </location>
</feature>
<dbReference type="InterPro" id="IPR046452">
    <property type="entry name" value="HgmA_N"/>
</dbReference>
<feature type="domain" description="Homogentisate 1,2-dioxygenase C-terminal" evidence="7">
    <location>
        <begin position="427"/>
        <end position="533"/>
    </location>
</feature>
<proteinExistence type="inferred from homology"/>
<evidence type="ECO:0000256" key="1">
    <source>
        <dbReference type="ARBA" id="ARBA00001962"/>
    </source>
</evidence>
<dbReference type="OrthoDB" id="1689029at2759"/>
<dbReference type="PANTHER" id="PTHR11056">
    <property type="entry name" value="HOMOGENTISATE 1,2-DIOXYGENASE"/>
    <property type="match status" value="1"/>
</dbReference>
<evidence type="ECO:0000313" key="10">
    <source>
        <dbReference type="Proteomes" id="UP000298327"/>
    </source>
</evidence>
<dbReference type="STRING" id="205917.A0A4Y9YSZ3"/>
<accession>A0A4Y9YSZ3</accession>
<dbReference type="GO" id="GO:0006570">
    <property type="term" value="P:tyrosine metabolic process"/>
    <property type="evidence" value="ECO:0007669"/>
    <property type="project" value="InterPro"/>
</dbReference>
<feature type="active site" description="Proton acceptor" evidence="5">
    <location>
        <position position="364"/>
    </location>
</feature>
<organism evidence="9 10">
    <name type="scientific">Dentipellis fragilis</name>
    <dbReference type="NCBI Taxonomy" id="205917"/>
    <lineage>
        <taxon>Eukaryota</taxon>
        <taxon>Fungi</taxon>
        <taxon>Dikarya</taxon>
        <taxon>Basidiomycota</taxon>
        <taxon>Agaricomycotina</taxon>
        <taxon>Agaricomycetes</taxon>
        <taxon>Russulales</taxon>
        <taxon>Hericiaceae</taxon>
        <taxon>Dentipellis</taxon>
    </lineage>
</organism>
<comment type="caution">
    <text evidence="9">The sequence shown here is derived from an EMBL/GenBank/DDBJ whole genome shotgun (WGS) entry which is preliminary data.</text>
</comment>
<protein>
    <recommendedName>
        <fullName evidence="4">homogentisate 1,2-dioxygenase</fullName>
        <ecNumber evidence="4">1.13.11.5</ecNumber>
    </recommendedName>
</protein>
<dbReference type="GO" id="GO:0046872">
    <property type="term" value="F:metal ion binding"/>
    <property type="evidence" value="ECO:0007669"/>
    <property type="project" value="UniProtKB-KW"/>
</dbReference>
<dbReference type="PANTHER" id="PTHR11056:SF4">
    <property type="entry name" value="HOMOGENTISATE 1,2-DIOXYGENASE"/>
    <property type="match status" value="1"/>
</dbReference>
<dbReference type="InterPro" id="IPR014710">
    <property type="entry name" value="RmlC-like_jellyroll"/>
</dbReference>
<dbReference type="InterPro" id="IPR011051">
    <property type="entry name" value="RmlC_Cupin_sf"/>
</dbReference>
<evidence type="ECO:0000256" key="2">
    <source>
        <dbReference type="ARBA" id="ARBA00004704"/>
    </source>
</evidence>
<dbReference type="EC" id="1.13.11.5" evidence="4"/>
<feature type="binding site" evidence="6">
    <location>
        <position position="440"/>
    </location>
    <ligand>
        <name>Fe cation</name>
        <dbReference type="ChEBI" id="CHEBI:24875"/>
    </ligand>
</feature>
<reference evidence="9 10" key="1">
    <citation type="submission" date="2019-02" db="EMBL/GenBank/DDBJ databases">
        <title>Genome sequencing of the rare red list fungi Dentipellis fragilis.</title>
        <authorList>
            <person name="Buettner E."/>
            <person name="Kellner H."/>
        </authorList>
    </citation>
    <scope>NUCLEOTIDE SEQUENCE [LARGE SCALE GENOMIC DNA]</scope>
    <source>
        <strain evidence="9 10">DSM 105465</strain>
    </source>
</reference>
<feature type="binding site" evidence="6">
    <location>
        <position position="449"/>
    </location>
    <ligand>
        <name>homogentisate</name>
        <dbReference type="ChEBI" id="CHEBI:16169"/>
    </ligand>
</feature>
<dbReference type="InterPro" id="IPR005708">
    <property type="entry name" value="Homogentis_dOase"/>
</dbReference>
<dbReference type="GO" id="GO:0004411">
    <property type="term" value="F:homogentisate 1,2-dioxygenase activity"/>
    <property type="evidence" value="ECO:0007669"/>
    <property type="project" value="UniProtKB-EC"/>
</dbReference>
<evidence type="ECO:0000256" key="3">
    <source>
        <dbReference type="ARBA" id="ARBA00007757"/>
    </source>
</evidence>
<dbReference type="SUPFAM" id="SSF51182">
    <property type="entry name" value="RmlC-like cupins"/>
    <property type="match status" value="1"/>
</dbReference>
<keyword evidence="6" id="KW-0479">Metal-binding</keyword>
<evidence type="ECO:0000259" key="7">
    <source>
        <dbReference type="Pfam" id="PF04209"/>
    </source>
</evidence>
<comment type="similarity">
    <text evidence="3">Belongs to the homogentisate dioxygenase family.</text>
</comment>
<dbReference type="InterPro" id="IPR046451">
    <property type="entry name" value="HgmA_C"/>
</dbReference>
<comment type="cofactor">
    <cofactor evidence="1 6">
        <name>Fe cation</name>
        <dbReference type="ChEBI" id="CHEBI:24875"/>
    </cofactor>
</comment>
<evidence type="ECO:0000256" key="4">
    <source>
        <dbReference type="ARBA" id="ARBA00013127"/>
    </source>
</evidence>
<dbReference type="UniPathway" id="UPA00139">
    <property type="reaction ID" value="UER00339"/>
</dbReference>
<keyword evidence="6" id="KW-0408">Iron</keyword>
<evidence type="ECO:0000256" key="6">
    <source>
        <dbReference type="PIRSR" id="PIRSR605708-2"/>
    </source>
</evidence>
<dbReference type="GO" id="GO:0005737">
    <property type="term" value="C:cytoplasm"/>
    <property type="evidence" value="ECO:0007669"/>
    <property type="project" value="TreeGrafter"/>
</dbReference>
<feature type="binding site" evidence="6">
    <location>
        <position position="470"/>
    </location>
    <ligand>
        <name>homogentisate</name>
        <dbReference type="ChEBI" id="CHEBI:16169"/>
    </ligand>
</feature>
<dbReference type="GO" id="GO:0006559">
    <property type="term" value="P:L-phenylalanine catabolic process"/>
    <property type="evidence" value="ECO:0007669"/>
    <property type="project" value="UniProtKB-UniPathway"/>
</dbReference>
<dbReference type="AlphaFoldDB" id="A0A4Y9YSZ3"/>
<keyword evidence="10" id="KW-1185">Reference proteome</keyword>
<dbReference type="Pfam" id="PF04209">
    <property type="entry name" value="HgmA_C"/>
    <property type="match status" value="2"/>
</dbReference>
<sequence>MLPSSVARTSVAAASARTVVPSARRGVANYTVTAKSTYITKATEKDPYDYQSGFGNRFASEAIPGTLPNAQNSPQKLKYDLYAEGMTGTSFVAPRAESKTAWLYRLRPSVAHQGFTPLPDNPDLEHNFSTLNPRVHVSPTQLAWHPFELPSASTPVDFVGGLKTLCGSGDPTLREGVAYHVYAANTSMENSAFCNNDGHMLILPQQGRLDIQTEFGRLMVRPGELVVIQRGMRFKVVLPDGPSRGYISELFGSSYELPELGPLGTHGLANARDFESPVASFDVDQSGWEITYKVAGRLFLCKQEHTPFDVVAWHGKSVFYHLTSLFPARLPPSSLLTTMLPPSYVPYKYALEKFTNVGSISKDHIDPSIFCVLTAKSKTPHHALTELLIFSPRWDVASATFRPPVRLSPLPSTPHHRLCLLHTGKLTVMPQYYHRNSATEFMGLIYGEYGGRSDGFQPGSASYETGFCPHGVSYDEFKKATEGELKPRRIHEGTMAFMLESSLMLPLTDFAMKRSGKLHEHEPKMWDNLKAQFLNHLDEVNADLRAAGMPEVTLKEKDSA</sequence>